<evidence type="ECO:0000313" key="3">
    <source>
        <dbReference type="EMBL" id="GAA2205558.1"/>
    </source>
</evidence>
<accession>A0ABN3C871</accession>
<organism evidence="3 4">
    <name type="scientific">Nonomuraea monospora</name>
    <dbReference type="NCBI Taxonomy" id="568818"/>
    <lineage>
        <taxon>Bacteria</taxon>
        <taxon>Bacillati</taxon>
        <taxon>Actinomycetota</taxon>
        <taxon>Actinomycetes</taxon>
        <taxon>Streptosporangiales</taxon>
        <taxon>Streptosporangiaceae</taxon>
        <taxon>Nonomuraea</taxon>
    </lineage>
</organism>
<dbReference type="Proteomes" id="UP001499843">
    <property type="component" value="Unassembled WGS sequence"/>
</dbReference>
<name>A0ABN3C871_9ACTN</name>
<reference evidence="3 4" key="1">
    <citation type="journal article" date="2019" name="Int. J. Syst. Evol. Microbiol.">
        <title>The Global Catalogue of Microorganisms (GCM) 10K type strain sequencing project: providing services to taxonomists for standard genome sequencing and annotation.</title>
        <authorList>
            <consortium name="The Broad Institute Genomics Platform"/>
            <consortium name="The Broad Institute Genome Sequencing Center for Infectious Disease"/>
            <person name="Wu L."/>
            <person name="Ma J."/>
        </authorList>
    </citation>
    <scope>NUCLEOTIDE SEQUENCE [LARGE SCALE GENOMIC DNA]</scope>
    <source>
        <strain evidence="3 4">JCM 16114</strain>
    </source>
</reference>
<dbReference type="SUPFAM" id="SSF52799">
    <property type="entry name" value="(Phosphotyrosine protein) phosphatases II"/>
    <property type="match status" value="1"/>
</dbReference>
<comment type="caution">
    <text evidence="3">The sequence shown here is derived from an EMBL/GenBank/DDBJ whole genome shotgun (WGS) entry which is preliminary data.</text>
</comment>
<evidence type="ECO:0000259" key="2">
    <source>
        <dbReference type="PROSITE" id="PS50056"/>
    </source>
</evidence>
<dbReference type="Pfam" id="PF13350">
    <property type="entry name" value="Y_phosphatase3"/>
    <property type="match status" value="1"/>
</dbReference>
<proteinExistence type="predicted"/>
<dbReference type="PROSITE" id="PS50056">
    <property type="entry name" value="TYR_PHOSPHATASE_2"/>
    <property type="match status" value="1"/>
</dbReference>
<feature type="region of interest" description="Disordered" evidence="1">
    <location>
        <begin position="233"/>
        <end position="265"/>
    </location>
</feature>
<dbReference type="PROSITE" id="PS00383">
    <property type="entry name" value="TYR_PHOSPHATASE_1"/>
    <property type="match status" value="1"/>
</dbReference>
<gene>
    <name evidence="3" type="ORF">GCM10009850_010160</name>
</gene>
<dbReference type="InterPro" id="IPR000387">
    <property type="entry name" value="Tyr_Pase_dom"/>
</dbReference>
<keyword evidence="4" id="KW-1185">Reference proteome</keyword>
<feature type="domain" description="Tyrosine specific protein phosphatases" evidence="2">
    <location>
        <begin position="124"/>
        <end position="159"/>
    </location>
</feature>
<dbReference type="EMBL" id="BAAAQX010000002">
    <property type="protein sequence ID" value="GAA2205558.1"/>
    <property type="molecule type" value="Genomic_DNA"/>
</dbReference>
<dbReference type="InterPro" id="IPR026893">
    <property type="entry name" value="Tyr/Ser_Pase_IphP-type"/>
</dbReference>
<dbReference type="RefSeq" id="WP_344471065.1">
    <property type="nucleotide sequence ID" value="NZ_BAAAQX010000002.1"/>
</dbReference>
<sequence>MERDLMWDGCGNVRDLGGLTAAGGRRTRWGAVVRSDTPDRLSPDGWAAAAAHGVRTIVDLRNPGEHRAAPGLRPPGMTVVSVPLDRLDDPDRPRYGGTPLYLRPFMDRWPALCAAPLRAIATAPPGGVLVHCVAGRDRTGLVAILLLALAGVGHRDILDDYQHSTRRLSALYARLGEPDDDLRVRARLTAAGTTTAEVILALLSGLDVAAYLASGGLTAAELTALRTRFTEDAHAPSDGPAARGDSAAQGNSAAQGDSAAVVDEGGRQDAVVVVAMEDGRGTAG</sequence>
<evidence type="ECO:0000313" key="4">
    <source>
        <dbReference type="Proteomes" id="UP001499843"/>
    </source>
</evidence>
<dbReference type="Gene3D" id="3.90.190.10">
    <property type="entry name" value="Protein tyrosine phosphatase superfamily"/>
    <property type="match status" value="1"/>
</dbReference>
<dbReference type="InterPro" id="IPR016130">
    <property type="entry name" value="Tyr_Pase_AS"/>
</dbReference>
<evidence type="ECO:0000256" key="1">
    <source>
        <dbReference type="SAM" id="MobiDB-lite"/>
    </source>
</evidence>
<protein>
    <submittedName>
        <fullName evidence="3">Tyrosine-protein phosphatase</fullName>
    </submittedName>
</protein>
<dbReference type="InterPro" id="IPR029021">
    <property type="entry name" value="Prot-tyrosine_phosphatase-like"/>
</dbReference>